<evidence type="ECO:0000256" key="3">
    <source>
        <dbReference type="ARBA" id="ARBA00022729"/>
    </source>
</evidence>
<feature type="chain" id="PRO_5038888257" description="SD-repeat containing protein B domain-containing protein" evidence="5">
    <location>
        <begin position="29"/>
        <end position="1519"/>
    </location>
</feature>
<dbReference type="InterPro" id="IPR033764">
    <property type="entry name" value="Sdr_B"/>
</dbReference>
<organism evidence="7 8">
    <name type="scientific">Lysinibacter cavernae</name>
    <dbReference type="NCBI Taxonomy" id="1640652"/>
    <lineage>
        <taxon>Bacteria</taxon>
        <taxon>Bacillati</taxon>
        <taxon>Actinomycetota</taxon>
        <taxon>Actinomycetes</taxon>
        <taxon>Micrococcales</taxon>
        <taxon>Microbacteriaceae</taxon>
        <taxon>Lysinibacter</taxon>
    </lineage>
</organism>
<dbReference type="InterPro" id="IPR013783">
    <property type="entry name" value="Ig-like_fold"/>
</dbReference>
<dbReference type="RefSeq" id="WP_167149516.1">
    <property type="nucleotide sequence ID" value="NZ_JAAMOX010000001.1"/>
</dbReference>
<feature type="signal peptide" evidence="5">
    <location>
        <begin position="1"/>
        <end position="28"/>
    </location>
</feature>
<dbReference type="SUPFAM" id="SSF117074">
    <property type="entry name" value="Hypothetical protein PA1324"/>
    <property type="match status" value="1"/>
</dbReference>
<keyword evidence="8" id="KW-1185">Reference proteome</keyword>
<accession>A0A7X5TUL2</accession>
<sequence length="1519" mass="154612">MLRRHRRERFFGATLAGLVLLAGLPMTAVEPASATDAQPDPTTDISDVQLQLGTYAGSPEAGANGLQTGTLPLADPGADCPAVAAGNDCATDDARVLTNDVSSAFFAVSIAKESGQEAITVIEDAVVEATLVQRGGAEVRFVTLPQTGLPAACETGRVPASSITTDADGTSVLVCNIGRVESSGVRAVPLDVVATGNSANGSTYELTGVASSDGAATSESVAFGPVEVSATPRFDLVNGGTPGGVADDAGRAYVVNPVTGETEAAIVVNYSAAIEAPDGVKGMASIGSTARFGVSIDQRLATFGAAPVECKAMDDYWAGRWKVPGRASGTNPPSENRFESGSFVCDPTAYDPATGYFSVALEGLDTSGQHVPSTAINGQSLGGATLVALGRIAISYPISAVLKANEARNPDGSLWENGDPIVAGTYSVSSCFTDFEPTSRDGQHNYAGEFEPGWDGVDPSGENCRSFPLIIDARGIASTLYGKVPASGDPLAGDAYGSPHPENTSGRPLVPTGVVARHDGAGMTTPGEAQYGYLSINNAHGVLPLEQAQACAVWDNSQQVLTPYTTGASAGQFVSLSLKLATVVKPLTGFDPASQGIEVTYGRLVGGGSWAQDVLQSLDATSHRYRGDWSAQRSTANDCGRAAAASGLLEFSADPVADGWNVDDILMVRLTAPDATLDPAQSITIRPKLETRETFYGGPHDGATIPSGSVIALFSGQGWDNGYTKPLNYNPNQPLVSSEQGDRMTVQHAIAHLEVKADADADSLVDAGRELAWTLTPSFAPNPVGEAVRGATVVATLPDGLLVDAACAAWQENAPVVGQDAAGLTTVTWSLGDLADASGLPKLSLCTTVSHLVAAGTTLSVTAELRAENLLFTPSMNAGSDSIAVFATEGLRTELSVGTTIEQKDSPQQWNLRWANTSSRTSIAAPDVLFVLPAPGDANGSQFAGTVGLGDWLAAPTVEATGATVAGQWLYTSAAPAAVLGKSTSRAASAGVTWCTAAEVGDNCPASLASVTAARFVQTDSLAAASVVLATVGILPVGSGAGDSYVASFGAWSATFGGQQVVSNAAVTRVLGFTLGDRLWTDVDRDGTFTAGIDRQGPAGVPIEILAVGAGGEETVVQTVTTDADGRWHASNLDSGTYAARIVADRFGKGMQLDGFAPSAGAPDASGALRSEDVVFAATRVGSTLIGNGPDGNGFANNSMHLAVVPVGTLIVSQLLEGVGVDAEATLTNGSLSTYQVSCQFQGGIVADEPLTVAAAGSASVLSSPITNLPLGSECSISGAAGAEPVQVAVVESPATDEFAANTVVASLTRYVAAGTLKLTQREFGGAADRQPTSVNTVVVTCQLTETLANGTSVNATLYSGAVKMVGSQTKQMVTNEGSPRALPVGTHCFATPRAMDSASAVDYNSYREAAVVTEGNPAELQPIRVTIERDLRVVSAGTELSTQGGASSGKQPEGASKATGNKPGIGANGGTPAALAVTGTSGDAGRVSWLVLALAGIVLLLLRLPARRHASHGGGTNA</sequence>
<feature type="region of interest" description="Disordered" evidence="4">
    <location>
        <begin position="1439"/>
        <end position="1468"/>
    </location>
</feature>
<comment type="subcellular location">
    <subcellularLocation>
        <location evidence="1">Secreted</location>
    </subcellularLocation>
</comment>
<comment type="caution">
    <text evidence="7">The sequence shown here is derived from an EMBL/GenBank/DDBJ whole genome shotgun (WGS) entry which is preliminary data.</text>
</comment>
<gene>
    <name evidence="7" type="ORF">FHX76_001560</name>
</gene>
<evidence type="ECO:0000256" key="2">
    <source>
        <dbReference type="ARBA" id="ARBA00022525"/>
    </source>
</evidence>
<dbReference type="GO" id="GO:0005576">
    <property type="term" value="C:extracellular region"/>
    <property type="evidence" value="ECO:0007669"/>
    <property type="project" value="UniProtKB-SubCell"/>
</dbReference>
<evidence type="ECO:0000256" key="5">
    <source>
        <dbReference type="SAM" id="SignalP"/>
    </source>
</evidence>
<name>A0A7X5TUL2_9MICO</name>
<dbReference type="Proteomes" id="UP000541033">
    <property type="component" value="Unassembled WGS sequence"/>
</dbReference>
<evidence type="ECO:0000256" key="1">
    <source>
        <dbReference type="ARBA" id="ARBA00004613"/>
    </source>
</evidence>
<dbReference type="GO" id="GO:0005975">
    <property type="term" value="P:carbohydrate metabolic process"/>
    <property type="evidence" value="ECO:0007669"/>
    <property type="project" value="UniProtKB-ARBA"/>
</dbReference>
<keyword evidence="2" id="KW-0964">Secreted</keyword>
<keyword evidence="3 5" id="KW-0732">Signal</keyword>
<protein>
    <recommendedName>
        <fullName evidence="6">SD-repeat containing protein B domain-containing protein</fullName>
    </recommendedName>
</protein>
<evidence type="ECO:0000313" key="7">
    <source>
        <dbReference type="EMBL" id="NIH53692.1"/>
    </source>
</evidence>
<dbReference type="EMBL" id="JAAMOX010000001">
    <property type="protein sequence ID" value="NIH53692.1"/>
    <property type="molecule type" value="Genomic_DNA"/>
</dbReference>
<dbReference type="Gene3D" id="2.60.40.10">
    <property type="entry name" value="Immunoglobulins"/>
    <property type="match status" value="1"/>
</dbReference>
<evidence type="ECO:0000313" key="8">
    <source>
        <dbReference type="Proteomes" id="UP000541033"/>
    </source>
</evidence>
<evidence type="ECO:0000259" key="6">
    <source>
        <dbReference type="Pfam" id="PF17210"/>
    </source>
</evidence>
<reference evidence="7 8" key="1">
    <citation type="submission" date="2020-02" db="EMBL/GenBank/DDBJ databases">
        <title>Sequencing the genomes of 1000 actinobacteria strains.</title>
        <authorList>
            <person name="Klenk H.-P."/>
        </authorList>
    </citation>
    <scope>NUCLEOTIDE SEQUENCE [LARGE SCALE GENOMIC DNA]</scope>
    <source>
        <strain evidence="7 8">DSM 27960</strain>
    </source>
</reference>
<proteinExistence type="predicted"/>
<evidence type="ECO:0000256" key="4">
    <source>
        <dbReference type="SAM" id="MobiDB-lite"/>
    </source>
</evidence>
<feature type="domain" description="SD-repeat containing protein B" evidence="6">
    <location>
        <begin position="1074"/>
        <end position="1143"/>
    </location>
</feature>
<feature type="compositionally biased region" description="Polar residues" evidence="4">
    <location>
        <begin position="1439"/>
        <end position="1451"/>
    </location>
</feature>
<dbReference type="Pfam" id="PF17210">
    <property type="entry name" value="SdrD_B"/>
    <property type="match status" value="1"/>
</dbReference>